<sequence length="73" mass="8672">MDKKCRDGYGQIDYLDAYGNIIKTGFEDPELDEAMKNLSDSIDKTYEKSNFYEFIKKRYRTSYKECDNETNKS</sequence>
<organism evidence="1 2">
    <name type="scientific">Campylobacter phage CP20</name>
    <dbReference type="NCBI Taxonomy" id="2506428"/>
    <lineage>
        <taxon>Viruses</taxon>
        <taxon>Duplodnaviria</taxon>
        <taxon>Heunggongvirae</taxon>
        <taxon>Uroviricota</taxon>
        <taxon>Caudoviricetes</taxon>
        <taxon>Connertonviridae</taxon>
        <taxon>Firehammervirus</taxon>
        <taxon>Firehammervirus CPt10</taxon>
    </lineage>
</organism>
<protein>
    <submittedName>
        <fullName evidence="1">Uncharacterized protein</fullName>
    </submittedName>
</protein>
<proteinExistence type="predicted"/>
<dbReference type="NCBIfam" id="NF033604">
    <property type="entry name" value="epsi_CJH_07325"/>
    <property type="match status" value="1"/>
</dbReference>
<accession>A0A410T7M2</accession>
<dbReference type="Proteomes" id="UP000290538">
    <property type="component" value="Segment"/>
</dbReference>
<evidence type="ECO:0000313" key="2">
    <source>
        <dbReference type="Proteomes" id="UP000290538"/>
    </source>
</evidence>
<name>A0A410T7M2_9CAUD</name>
<reference evidence="1 2" key="1">
    <citation type="submission" date="2019-01" db="EMBL/GenBank/DDBJ databases">
        <title>Complete genome sequence of Campylobacter bacteriophage CP20.</title>
        <authorList>
            <person name="Connerton I.F."/>
        </authorList>
    </citation>
    <scope>NUCLEOTIDE SEQUENCE [LARGE SCALE GENOMIC DNA]</scope>
</reference>
<dbReference type="EMBL" id="MK408758">
    <property type="protein sequence ID" value="QAU04810.1"/>
    <property type="molecule type" value="Genomic_DNA"/>
</dbReference>
<evidence type="ECO:0000313" key="1">
    <source>
        <dbReference type="EMBL" id="QAU04810.1"/>
    </source>
</evidence>